<evidence type="ECO:0000313" key="16">
    <source>
        <dbReference type="Proteomes" id="UP000053825"/>
    </source>
</evidence>
<comment type="pathway">
    <text evidence="2">Protein modification; protein glycosylation.</text>
</comment>
<feature type="transmembrane region" description="Helical" evidence="14">
    <location>
        <begin position="386"/>
        <end position="406"/>
    </location>
</feature>
<evidence type="ECO:0000313" key="15">
    <source>
        <dbReference type="EMBL" id="KOC62193.1"/>
    </source>
</evidence>
<keyword evidence="16" id="KW-1185">Reference proteome</keyword>
<dbReference type="GO" id="GO:0005789">
    <property type="term" value="C:endoplasmic reticulum membrane"/>
    <property type="evidence" value="ECO:0007669"/>
    <property type="project" value="UniProtKB-SubCell"/>
</dbReference>
<evidence type="ECO:0000256" key="1">
    <source>
        <dbReference type="ARBA" id="ARBA00004477"/>
    </source>
</evidence>
<comment type="similarity">
    <text evidence="3 14">Belongs to the ALG10 glucosyltransferase family.</text>
</comment>
<evidence type="ECO:0000256" key="7">
    <source>
        <dbReference type="ARBA" id="ARBA00022679"/>
    </source>
</evidence>
<feature type="transmembrane region" description="Helical" evidence="14">
    <location>
        <begin position="12"/>
        <end position="32"/>
    </location>
</feature>
<evidence type="ECO:0000256" key="13">
    <source>
        <dbReference type="ARBA" id="ARBA00048064"/>
    </source>
</evidence>
<accession>A0A0L7QU70</accession>
<keyword evidence="9" id="KW-0256">Endoplasmic reticulum</keyword>
<dbReference type="EMBL" id="KQ414735">
    <property type="protein sequence ID" value="KOC62193.1"/>
    <property type="molecule type" value="Genomic_DNA"/>
</dbReference>
<keyword evidence="11 14" id="KW-0472">Membrane</keyword>
<evidence type="ECO:0000256" key="6">
    <source>
        <dbReference type="ARBA" id="ARBA00022676"/>
    </source>
</evidence>
<dbReference type="AlphaFoldDB" id="A0A0L7QU70"/>
<dbReference type="Proteomes" id="UP000053825">
    <property type="component" value="Unassembled WGS sequence"/>
</dbReference>
<feature type="transmembrane region" description="Helical" evidence="14">
    <location>
        <begin position="139"/>
        <end position="161"/>
    </location>
</feature>
<dbReference type="PIRSF" id="PIRSF028810">
    <property type="entry name" value="Alpha1_2_glucosyltferase_Alg10"/>
    <property type="match status" value="1"/>
</dbReference>
<keyword evidence="6 14" id="KW-0328">Glycosyltransferase</keyword>
<protein>
    <recommendedName>
        <fullName evidence="5 14">Dol-P-Glc:Glc(2)Man(9)GlcNAc(2)-PP-Dol alpha-1,2-glucosyltransferase</fullName>
        <ecNumber evidence="4 14">2.4.1.256</ecNumber>
    </recommendedName>
</protein>
<comment type="subcellular location">
    <subcellularLocation>
        <location evidence="1">Endoplasmic reticulum membrane</location>
        <topology evidence="1">Multi-pass membrane protein</topology>
    </subcellularLocation>
</comment>
<dbReference type="GO" id="GO:0106073">
    <property type="term" value="F:dolichyl pyrophosphate Glc2Man9GlcNAc2 alpha-1,2-glucosyltransferase activity"/>
    <property type="evidence" value="ECO:0007669"/>
    <property type="project" value="UniProtKB-UniRule"/>
</dbReference>
<dbReference type="Pfam" id="PF04922">
    <property type="entry name" value="DIE2_ALG10"/>
    <property type="match status" value="1"/>
</dbReference>
<keyword evidence="8 14" id="KW-0812">Transmembrane</keyword>
<evidence type="ECO:0000256" key="10">
    <source>
        <dbReference type="ARBA" id="ARBA00022989"/>
    </source>
</evidence>
<dbReference type="EC" id="2.4.1.256" evidence="4 14"/>
<feature type="transmembrane region" description="Helical" evidence="14">
    <location>
        <begin position="361"/>
        <end position="380"/>
    </location>
</feature>
<comment type="catalytic activity">
    <reaction evidence="13">
        <text>an alpha-D-Glc-(1-&gt;3)-alpha-D-Glc-(1-&gt;3)-alpha-D-Man-(1-&gt;2)-alpha-D-Man-(1-&gt;2)-alpha-D-Man-(1-&gt;3)-[alpha-D-Man-(1-&gt;2)-alpha-D-Man-(1-&gt;3)-[alpha-D-Man-(1-&gt;2)-alpha-D-Man-(1-&gt;6)]-alpha-D-Man-(1-&gt;6)]-beta-D-Man-(1-&gt;4)-beta-D-GlcNAc-(1-&gt;4)-alpha-D-GlcNAc-diphospho-di-trans,poly-cis-dolichol + a di-trans,poly-cis-dolichyl beta-D-glucosyl phosphate = a alpha-D-Glc-(1-&gt;2)-alpha-D-Glc-(1-&gt;3)-alpha-D-Glc-(1-&gt;3)-alpha-D-Man-(1-&gt;2)-alpha-D-Man-(1-&gt;2)-alpha-D-Man-(1-&gt;3)-[alpha-D-Man-(1-&gt;2)-alpha-D-Man-(1-&gt;3)-[alpha-D-Man-(1-&gt;2)-alpha-D-Man-(1-&gt;6)]-alpha-D-Man-(1-&gt;6)]-beta-D-Man-(1-&gt;4)-beta-D-GlcNAc-(1-&gt;4)-alpha-D-GlcNAc-diphospho-di-trans,poly-cis-dolichol + a di-trans,poly-cis-dolichyl phosphate + H(+)</text>
        <dbReference type="Rhea" id="RHEA:29543"/>
        <dbReference type="Rhea" id="RHEA-COMP:19498"/>
        <dbReference type="Rhea" id="RHEA-COMP:19502"/>
        <dbReference type="Rhea" id="RHEA-COMP:19512"/>
        <dbReference type="Rhea" id="RHEA-COMP:19522"/>
        <dbReference type="ChEBI" id="CHEBI:15378"/>
        <dbReference type="ChEBI" id="CHEBI:57525"/>
        <dbReference type="ChEBI" id="CHEBI:57683"/>
        <dbReference type="ChEBI" id="CHEBI:132522"/>
        <dbReference type="ChEBI" id="CHEBI:132523"/>
        <dbReference type="EC" id="2.4.1.256"/>
    </reaction>
    <physiologicalReaction direction="left-to-right" evidence="13">
        <dbReference type="Rhea" id="RHEA:29544"/>
    </physiologicalReaction>
</comment>
<organism evidence="15 16">
    <name type="scientific">Habropoda laboriosa</name>
    <dbReference type="NCBI Taxonomy" id="597456"/>
    <lineage>
        <taxon>Eukaryota</taxon>
        <taxon>Metazoa</taxon>
        <taxon>Ecdysozoa</taxon>
        <taxon>Arthropoda</taxon>
        <taxon>Hexapoda</taxon>
        <taxon>Insecta</taxon>
        <taxon>Pterygota</taxon>
        <taxon>Neoptera</taxon>
        <taxon>Endopterygota</taxon>
        <taxon>Hymenoptera</taxon>
        <taxon>Apocrita</taxon>
        <taxon>Aculeata</taxon>
        <taxon>Apoidea</taxon>
        <taxon>Anthophila</taxon>
        <taxon>Apidae</taxon>
        <taxon>Habropoda</taxon>
    </lineage>
</organism>
<evidence type="ECO:0000256" key="2">
    <source>
        <dbReference type="ARBA" id="ARBA00004922"/>
    </source>
</evidence>
<evidence type="ECO:0000256" key="9">
    <source>
        <dbReference type="ARBA" id="ARBA00022824"/>
    </source>
</evidence>
<comment type="caution">
    <text evidence="14">Lacks conserved residue(s) required for the propagation of feature annotation.</text>
</comment>
<name>A0A0L7QU70_9HYME</name>
<dbReference type="GO" id="GO:0006488">
    <property type="term" value="P:dolichol-linked oligosaccharide biosynthetic process"/>
    <property type="evidence" value="ECO:0007669"/>
    <property type="project" value="UniProtKB-UniRule"/>
</dbReference>
<evidence type="ECO:0000256" key="12">
    <source>
        <dbReference type="ARBA" id="ARBA00044727"/>
    </source>
</evidence>
<dbReference type="STRING" id="597456.A0A0L7QU70"/>
<keyword evidence="10 14" id="KW-1133">Transmembrane helix</keyword>
<feature type="transmembrane region" description="Helical" evidence="14">
    <location>
        <begin position="427"/>
        <end position="449"/>
    </location>
</feature>
<sequence>MANQSLVKVVQCTQKISIPLVCLSVITLFIYLNRIQPHYYVDEVFHVPQTLQYCAGNFTQWDPKITTLPGLYLIATVILSPLKLCNIFYLRCINLLGTFLNFYLSLIILKQISITHWMQRWNGWKKLVMAYNIMFFPPLFFWHFLYYTDVISVNAILLMLLLHLHKKFTIAAFVGLLSVIIRQTNIIWVAFVTVERIFDLLDLKIKKSMSREQYSSIIYLRLLWKKIVEEICHGWTSLIKFILQLCIQLFPYGVVCLTFVAFIIWNKGIVVGDKTAHVPTIHIPQLLYFSAFLFCFSWPYMIVNWKDYFKFISKHWIFTGCILVLLTVIVHFNTLVHPYVLADNRHYVFYFWNKFMGRYRLFKYLLVPLYSFTLYTMFHGIKHLRFITQINYILMISAVLIPQLLIEPRYFIMPYILYRFLIEKPKTWQIIAESITILIVNFLQFYIFANKVFYWRNQLHPQRISW</sequence>
<dbReference type="OrthoDB" id="4769at2759"/>
<evidence type="ECO:0000256" key="4">
    <source>
        <dbReference type="ARBA" id="ARBA00011967"/>
    </source>
</evidence>
<feature type="transmembrane region" description="Helical" evidence="14">
    <location>
        <begin position="286"/>
        <end position="303"/>
    </location>
</feature>
<proteinExistence type="inferred from homology"/>
<feature type="transmembrane region" description="Helical" evidence="14">
    <location>
        <begin position="315"/>
        <end position="340"/>
    </location>
</feature>
<evidence type="ECO:0000256" key="8">
    <source>
        <dbReference type="ARBA" id="ARBA00022692"/>
    </source>
</evidence>
<keyword evidence="7 15" id="KW-0808">Transferase</keyword>
<evidence type="ECO:0000256" key="5">
    <source>
        <dbReference type="ARBA" id="ARBA00018512"/>
    </source>
</evidence>
<dbReference type="PANTHER" id="PTHR12989">
    <property type="entry name" value="ALPHA-1,2-GLUCOSYLTRANSFERASE ALG10"/>
    <property type="match status" value="1"/>
</dbReference>
<evidence type="ECO:0000256" key="14">
    <source>
        <dbReference type="PIRNR" id="PIRNR028810"/>
    </source>
</evidence>
<gene>
    <name evidence="15" type="ORF">WH47_03951</name>
</gene>
<reference evidence="15 16" key="1">
    <citation type="submission" date="2015-07" db="EMBL/GenBank/DDBJ databases">
        <title>The genome of Habropoda laboriosa.</title>
        <authorList>
            <person name="Pan H."/>
            <person name="Kapheim K."/>
        </authorList>
    </citation>
    <scope>NUCLEOTIDE SEQUENCE [LARGE SCALE GENOMIC DNA]</scope>
    <source>
        <strain evidence="15">0110345459</strain>
    </source>
</reference>
<dbReference type="PANTHER" id="PTHR12989:SF10">
    <property type="entry name" value="DOL-P-GLC:GLC(2)MAN(9)GLCNAC(2)-PP-DOL ALPHA-1,2-GLUCOSYLTRANSFERASE-RELATED"/>
    <property type="match status" value="1"/>
</dbReference>
<evidence type="ECO:0000256" key="11">
    <source>
        <dbReference type="ARBA" id="ARBA00023136"/>
    </source>
</evidence>
<comment type="function">
    <text evidence="12">Dol-P-Glc:Glc(2)Man(9)GlcNAc(2)-PP-Dol alpha-1,2-glucosyltransferase that operates in the biosynthetic pathway of dolichol-linked oligosaccharides, the glycan precursors employed in protein asparagine (N)-glycosylation. The assembly of dolichol-linked oligosaccharides begins on the cytosolic side of the endoplasmic reticulum membrane and finishes in its lumen. The sequential addition of sugars to dolichol pyrophosphate produces dolichol-linked oligosaccharides containing fourteen sugars, including two GlcNAcs, nine mannoses and three glucoses. Once assembled, the oligosaccharide is transferred from the lipid to nascent proteins by oligosaccharyltransferases. In the lumen of the endoplasmic reticulum, adds the third and last glucose residue from dolichyl phosphate glucose (Dol-P-Glc) onto the lipid-linked oligosaccharide intermediate Glc(2)Man(9)GlcNAc(2)-PP-Dol to produce Glc(3)Man(9)GlcNAc(2)-PP-Dol.</text>
</comment>
<feature type="transmembrane region" description="Helical" evidence="14">
    <location>
        <begin position="168"/>
        <end position="191"/>
    </location>
</feature>
<feature type="transmembrane region" description="Helical" evidence="14">
    <location>
        <begin position="241"/>
        <end position="265"/>
    </location>
</feature>
<evidence type="ECO:0000256" key="3">
    <source>
        <dbReference type="ARBA" id="ARBA00010600"/>
    </source>
</evidence>
<dbReference type="InterPro" id="IPR016900">
    <property type="entry name" value="Alg10"/>
</dbReference>